<dbReference type="PANTHER" id="PTHR30006:SF15">
    <property type="entry name" value="IRON-UTILIZATION PERIPLASMIC PROTEIN"/>
    <property type="match status" value="1"/>
</dbReference>
<keyword evidence="3" id="KW-0408">Iron</keyword>
<keyword evidence="5" id="KW-1185">Reference proteome</keyword>
<comment type="similarity">
    <text evidence="1">Belongs to the bacterial solute-binding protein 1 family.</text>
</comment>
<feature type="binding site" evidence="3">
    <location>
        <position position="231"/>
    </location>
    <ligand>
        <name>Fe cation</name>
        <dbReference type="ChEBI" id="CHEBI:24875"/>
    </ligand>
</feature>
<feature type="binding site" evidence="3">
    <location>
        <position position="230"/>
    </location>
    <ligand>
        <name>Fe cation</name>
        <dbReference type="ChEBI" id="CHEBI:24875"/>
    </ligand>
</feature>
<dbReference type="GO" id="GO:0046872">
    <property type="term" value="F:metal ion binding"/>
    <property type="evidence" value="ECO:0007669"/>
    <property type="project" value="UniProtKB-KW"/>
</dbReference>
<dbReference type="GO" id="GO:0030288">
    <property type="term" value="C:outer membrane-bounded periplasmic space"/>
    <property type="evidence" value="ECO:0007669"/>
    <property type="project" value="TreeGrafter"/>
</dbReference>
<dbReference type="PANTHER" id="PTHR30006">
    <property type="entry name" value="THIAMINE-BINDING PERIPLASMIC PROTEIN-RELATED"/>
    <property type="match status" value="1"/>
</dbReference>
<gene>
    <name evidence="4" type="ORF">AsAng_0010620</name>
</gene>
<dbReference type="InterPro" id="IPR026045">
    <property type="entry name" value="Ferric-bd"/>
</dbReference>
<dbReference type="Gene3D" id="3.40.190.10">
    <property type="entry name" value="Periplasmic binding protein-like II"/>
    <property type="match status" value="2"/>
</dbReference>
<dbReference type="KEGG" id="aup:AsAng_0010620"/>
<evidence type="ECO:0000256" key="2">
    <source>
        <dbReference type="ARBA" id="ARBA00022729"/>
    </source>
</evidence>
<dbReference type="PIRSF" id="PIRSF002825">
    <property type="entry name" value="CfbpA"/>
    <property type="match status" value="1"/>
</dbReference>
<evidence type="ECO:0000256" key="3">
    <source>
        <dbReference type="PIRSR" id="PIRSR002825-1"/>
    </source>
</evidence>
<dbReference type="SUPFAM" id="SSF53850">
    <property type="entry name" value="Periplasmic binding protein-like II"/>
    <property type="match status" value="1"/>
</dbReference>
<dbReference type="Proteomes" id="UP001060919">
    <property type="component" value="Chromosome"/>
</dbReference>
<reference evidence="4" key="1">
    <citation type="submission" date="2022-09" db="EMBL/GenBank/DDBJ databases">
        <title>Aureispira anguillicida sp. nov., isolated from Leptocephalus of Japanese eel Anguilla japonica.</title>
        <authorList>
            <person name="Yuasa K."/>
            <person name="Mekata T."/>
            <person name="Ikunari K."/>
        </authorList>
    </citation>
    <scope>NUCLEOTIDE SEQUENCE</scope>
    <source>
        <strain evidence="4">EL160426</strain>
    </source>
</reference>
<keyword evidence="3" id="KW-0479">Metal-binding</keyword>
<dbReference type="CDD" id="cd13542">
    <property type="entry name" value="PBP2_FutA1_ilke"/>
    <property type="match status" value="1"/>
</dbReference>
<accession>A0A915YC61</accession>
<evidence type="ECO:0000313" key="5">
    <source>
        <dbReference type="Proteomes" id="UP001060919"/>
    </source>
</evidence>
<sequence length="349" mass="39069">MDKIILIVGLIIALASCQSETNEPTTEVSKTENKELNLYTHRHYDTDQIIFDNFEKSTGIKVNVVNANADELIQKMEREGAQSPADLLLTVDAGRLVRAKSKQLLQAIESNVLTETIPAHLRDRENNWFGLTKRARVVVYDKEKVKPEQLSTYENLVEPQWNKKVLIRSSGNIYNQSLLASIIANTDEATAEQWAAGMVNNMARSPKGNDRDQVKAILAGEGELAIINTYYLGKLLNSKDEEEVKAGQNVAVFFPNQEGRGTHINISGIGVAKYAPNKENAIKFIEYLASKEVQEEFASANYEYPVNPMAESSELLRSWGEFKEDALELSVLGELNKQAVMTFDKVGWK</sequence>
<feature type="binding site" evidence="3">
    <location>
        <position position="43"/>
    </location>
    <ligand>
        <name>Fe cation</name>
        <dbReference type="ChEBI" id="CHEBI:24875"/>
    </ligand>
</feature>
<name>A0A915YC61_9BACT</name>
<dbReference type="EMBL" id="AP026867">
    <property type="protein sequence ID" value="BDS10354.1"/>
    <property type="molecule type" value="Genomic_DNA"/>
</dbReference>
<evidence type="ECO:0000313" key="4">
    <source>
        <dbReference type="EMBL" id="BDS10354.1"/>
    </source>
</evidence>
<evidence type="ECO:0000256" key="1">
    <source>
        <dbReference type="ARBA" id="ARBA00008520"/>
    </source>
</evidence>
<dbReference type="AlphaFoldDB" id="A0A915YC61"/>
<keyword evidence="2" id="KW-0732">Signal</keyword>
<proteinExistence type="inferred from homology"/>
<dbReference type="RefSeq" id="WP_264791674.1">
    <property type="nucleotide sequence ID" value="NZ_AP026867.1"/>
</dbReference>
<dbReference type="Pfam" id="PF13343">
    <property type="entry name" value="SBP_bac_6"/>
    <property type="match status" value="1"/>
</dbReference>
<organism evidence="4 5">
    <name type="scientific">Aureispira anguillae</name>
    <dbReference type="NCBI Taxonomy" id="2864201"/>
    <lineage>
        <taxon>Bacteria</taxon>
        <taxon>Pseudomonadati</taxon>
        <taxon>Bacteroidota</taxon>
        <taxon>Saprospiria</taxon>
        <taxon>Saprospirales</taxon>
        <taxon>Saprospiraceae</taxon>
        <taxon>Aureispira</taxon>
    </lineage>
</organism>
<protein>
    <submittedName>
        <fullName evidence="4">Fe(3+) ABC transporter substrate-binding protein</fullName>
    </submittedName>
</protein>